<dbReference type="Gene3D" id="3.40.50.2000">
    <property type="entry name" value="Glycogen Phosphorylase B"/>
    <property type="match status" value="1"/>
</dbReference>
<dbReference type="SUPFAM" id="SSF53756">
    <property type="entry name" value="UDP-Glycosyltransferase/glycogen phosphorylase"/>
    <property type="match status" value="1"/>
</dbReference>
<dbReference type="AlphaFoldDB" id="A0A8C5YXK7"/>
<gene>
    <name evidence="2" type="primary">ALG2</name>
</gene>
<dbReference type="GO" id="GO:0004378">
    <property type="term" value="F:GDP-Man:Man(1)GlcNAc(2)-PP-Dol alpha-1,3-mannosyltransferase activity"/>
    <property type="evidence" value="ECO:0007669"/>
    <property type="project" value="InterPro"/>
</dbReference>
<name>A0A8C5YXK7_MARMA</name>
<dbReference type="Ensembl" id="ENSMMMT00000005614.1">
    <property type="protein sequence ID" value="ENSMMMP00000004932.1"/>
    <property type="gene ID" value="ENSMMMG00000004505.1"/>
</dbReference>
<proteinExistence type="predicted"/>
<evidence type="ECO:0000313" key="3">
    <source>
        <dbReference type="Proteomes" id="UP000694407"/>
    </source>
</evidence>
<reference evidence="2" key="2">
    <citation type="submission" date="2025-09" db="UniProtKB">
        <authorList>
            <consortium name="Ensembl"/>
        </authorList>
    </citation>
    <scope>IDENTIFICATION</scope>
</reference>
<accession>A0A8C5YXK7</accession>
<reference evidence="2" key="1">
    <citation type="submission" date="2025-08" db="UniProtKB">
        <authorList>
            <consortium name="Ensembl"/>
        </authorList>
    </citation>
    <scope>IDENTIFICATION</scope>
</reference>
<dbReference type="GO" id="GO:0012505">
    <property type="term" value="C:endomembrane system"/>
    <property type="evidence" value="ECO:0007669"/>
    <property type="project" value="TreeGrafter"/>
</dbReference>
<dbReference type="PANTHER" id="PTHR45918:SF1">
    <property type="entry name" value="ALPHA-1,3_1,6-MANNOSYLTRANSFERASE ALG2"/>
    <property type="match status" value="1"/>
</dbReference>
<dbReference type="InterPro" id="IPR027054">
    <property type="entry name" value="ALG2"/>
</dbReference>
<keyword evidence="1" id="KW-0808">Transferase</keyword>
<organism evidence="2 3">
    <name type="scientific">Marmota marmota marmota</name>
    <name type="common">Alpine marmot</name>
    <dbReference type="NCBI Taxonomy" id="9994"/>
    <lineage>
        <taxon>Eukaryota</taxon>
        <taxon>Metazoa</taxon>
        <taxon>Chordata</taxon>
        <taxon>Craniata</taxon>
        <taxon>Vertebrata</taxon>
        <taxon>Euteleostomi</taxon>
        <taxon>Mammalia</taxon>
        <taxon>Eutheria</taxon>
        <taxon>Euarchontoglires</taxon>
        <taxon>Glires</taxon>
        <taxon>Rodentia</taxon>
        <taxon>Sciuromorpha</taxon>
        <taxon>Sciuridae</taxon>
        <taxon>Xerinae</taxon>
        <taxon>Marmotini</taxon>
        <taxon>Marmota</taxon>
    </lineage>
</organism>
<dbReference type="Proteomes" id="UP000694407">
    <property type="component" value="Unplaced"/>
</dbReference>
<sequence length="172" mass="18827">MAQRQDPGGSPGPGPSVLFLHPDLGVGGAERLVLDAALALQARGCRVKIWTAHYDPGHCFAESRELPVRCAGDWLPRSLGWGGRGAAVCAYVRMIFLALYVLFLADEEFDVVVCDQATLIHQQCLGVKTRSWEVEAGALCVQDQAGTRFRLKIQNTLKIKHPTKHIISPIKL</sequence>
<evidence type="ECO:0000256" key="1">
    <source>
        <dbReference type="ARBA" id="ARBA00022679"/>
    </source>
</evidence>
<dbReference type="PANTHER" id="PTHR45918">
    <property type="entry name" value="ALPHA-1,3/1,6-MANNOSYLTRANSFERASE ALG2"/>
    <property type="match status" value="1"/>
</dbReference>
<protein>
    <submittedName>
        <fullName evidence="2">ALG2 alpha-1,3/1,6-mannosyltransferase</fullName>
    </submittedName>
</protein>
<keyword evidence="3" id="KW-1185">Reference proteome</keyword>
<dbReference type="GeneTree" id="ENSGT00550000075033"/>
<evidence type="ECO:0000313" key="2">
    <source>
        <dbReference type="Ensembl" id="ENSMMMP00000004932.1"/>
    </source>
</evidence>